<organism evidence="2 3">
    <name type="scientific">Zobellia uliginosa</name>
    <dbReference type="NCBI Taxonomy" id="143224"/>
    <lineage>
        <taxon>Bacteria</taxon>
        <taxon>Pseudomonadati</taxon>
        <taxon>Bacteroidota</taxon>
        <taxon>Flavobacteriia</taxon>
        <taxon>Flavobacteriales</taxon>
        <taxon>Flavobacteriaceae</taxon>
        <taxon>Zobellia</taxon>
    </lineage>
</organism>
<dbReference type="RefSeq" id="WP_076456619.1">
    <property type="nucleotide sequence ID" value="NZ_FTOB01000006.1"/>
</dbReference>
<dbReference type="Pfam" id="PF12706">
    <property type="entry name" value="Lactamase_B_2"/>
    <property type="match status" value="1"/>
</dbReference>
<dbReference type="EMBL" id="FTOB01000006">
    <property type="protein sequence ID" value="SIS99256.1"/>
    <property type="molecule type" value="Genomic_DNA"/>
</dbReference>
<evidence type="ECO:0000313" key="2">
    <source>
        <dbReference type="EMBL" id="SIS99256.1"/>
    </source>
</evidence>
<protein>
    <submittedName>
        <fullName evidence="2">L-ascorbate metabolism protein UlaG, beta-lactamase superfamily</fullName>
    </submittedName>
</protein>
<accession>A0ABY1L016</accession>
<dbReference type="PANTHER" id="PTHR15032:SF4">
    <property type="entry name" value="N-ACYL-PHOSPHATIDYLETHANOLAMINE-HYDROLYZING PHOSPHOLIPASE D"/>
    <property type="match status" value="1"/>
</dbReference>
<dbReference type="PANTHER" id="PTHR15032">
    <property type="entry name" value="N-ACYL-PHOSPHATIDYLETHANOLAMINE-HYDROLYZING PHOSPHOLIPASE D"/>
    <property type="match status" value="1"/>
</dbReference>
<comment type="caution">
    <text evidence="2">The sequence shown here is derived from an EMBL/GenBank/DDBJ whole genome shotgun (WGS) entry which is preliminary data.</text>
</comment>
<dbReference type="SUPFAM" id="SSF56281">
    <property type="entry name" value="Metallo-hydrolase/oxidoreductase"/>
    <property type="match status" value="1"/>
</dbReference>
<proteinExistence type="predicted"/>
<sequence>MKNFRKQFGGQLTDTLIKRYGQSENWKEGKFQNLVDTGMSISFWDIPKLLYRQFTDKEKREPATPLPIAPFNKESFLREDSDFNCIWYGHSALLMRMKAKTIIIDPMLGANASPIAPFKTKRFSENTLAVIDDFPEIDLMLLSHDHYDHLDYDSIQKLKNKTKKYYVALGVKRHLVAWGIAPGLITEFDWWDDTTYADIQITFTPSRHFSGRGLTDRAKSLWGGWAFKSENLSIWFSGDGGYGEHFKTIGKKLGPFDFGFMEAGQYNEKWRQIHMFPEESVQAALDAQVKKAMPVHWAGFALAQHDWTEPATIFKNTAKEKGLEVTFPKLGEPYRLSETQSEAWWPIR</sequence>
<dbReference type="Gene3D" id="3.60.15.10">
    <property type="entry name" value="Ribonuclease Z/Hydroxyacylglutathione hydrolase-like"/>
    <property type="match status" value="1"/>
</dbReference>
<name>A0ABY1L016_9FLAO</name>
<keyword evidence="3" id="KW-1185">Reference proteome</keyword>
<reference evidence="2 3" key="1">
    <citation type="submission" date="2017-01" db="EMBL/GenBank/DDBJ databases">
        <authorList>
            <person name="Varghese N."/>
            <person name="Submissions S."/>
        </authorList>
    </citation>
    <scope>NUCLEOTIDE SEQUENCE [LARGE SCALE GENOMIC DNA]</scope>
    <source>
        <strain evidence="2 3">DSM 2061</strain>
    </source>
</reference>
<feature type="domain" description="Metallo-beta-lactamase" evidence="1">
    <location>
        <begin position="101"/>
        <end position="297"/>
    </location>
</feature>
<evidence type="ECO:0000259" key="1">
    <source>
        <dbReference type="Pfam" id="PF12706"/>
    </source>
</evidence>
<gene>
    <name evidence="2" type="ORF">SAMN05421766_106146</name>
</gene>
<dbReference type="Proteomes" id="UP000185728">
    <property type="component" value="Unassembled WGS sequence"/>
</dbReference>
<evidence type="ECO:0000313" key="3">
    <source>
        <dbReference type="Proteomes" id="UP000185728"/>
    </source>
</evidence>
<dbReference type="InterPro" id="IPR036866">
    <property type="entry name" value="RibonucZ/Hydroxyglut_hydro"/>
</dbReference>
<dbReference type="InterPro" id="IPR001279">
    <property type="entry name" value="Metallo-B-lactamas"/>
</dbReference>